<dbReference type="GO" id="GO:0016209">
    <property type="term" value="F:antioxidant activity"/>
    <property type="evidence" value="ECO:0007669"/>
    <property type="project" value="InterPro"/>
</dbReference>
<keyword evidence="6" id="KW-0732">Signal</keyword>
<proteinExistence type="predicted"/>
<dbReference type="PANTHER" id="PTHR42852">
    <property type="entry name" value="THIOL:DISULFIDE INTERCHANGE PROTEIN DSBE"/>
    <property type="match status" value="1"/>
</dbReference>
<evidence type="ECO:0000256" key="2">
    <source>
        <dbReference type="ARBA" id="ARBA00022748"/>
    </source>
</evidence>
<dbReference type="InterPro" id="IPR036249">
    <property type="entry name" value="Thioredoxin-like_sf"/>
</dbReference>
<evidence type="ECO:0000256" key="6">
    <source>
        <dbReference type="SAM" id="SignalP"/>
    </source>
</evidence>
<protein>
    <submittedName>
        <fullName evidence="8">Putative thioredoxin</fullName>
    </submittedName>
</protein>
<dbReference type="GO" id="GO:0016491">
    <property type="term" value="F:oxidoreductase activity"/>
    <property type="evidence" value="ECO:0007669"/>
    <property type="project" value="InterPro"/>
</dbReference>
<feature type="signal peptide" evidence="6">
    <location>
        <begin position="1"/>
        <end position="27"/>
    </location>
</feature>
<reference evidence="8" key="1">
    <citation type="submission" date="2021-01" db="EMBL/GenBank/DDBJ databases">
        <title>Whole genome shotgun sequence of Spirilliplanes yamanashiensis NBRC 15828.</title>
        <authorList>
            <person name="Komaki H."/>
            <person name="Tamura T."/>
        </authorList>
    </citation>
    <scope>NUCLEOTIDE SEQUENCE</scope>
    <source>
        <strain evidence="8">NBRC 15828</strain>
    </source>
</reference>
<dbReference type="CDD" id="cd02966">
    <property type="entry name" value="TlpA_like_family"/>
    <property type="match status" value="1"/>
</dbReference>
<evidence type="ECO:0000259" key="7">
    <source>
        <dbReference type="PROSITE" id="PS51352"/>
    </source>
</evidence>
<keyword evidence="9" id="KW-1185">Reference proteome</keyword>
<keyword evidence="3" id="KW-0735">Signal-anchor</keyword>
<keyword evidence="2" id="KW-0201">Cytochrome c-type biogenesis</keyword>
<keyword evidence="4" id="KW-1015">Disulfide bond</keyword>
<evidence type="ECO:0000256" key="4">
    <source>
        <dbReference type="ARBA" id="ARBA00023157"/>
    </source>
</evidence>
<dbReference type="Proteomes" id="UP000652013">
    <property type="component" value="Unassembled WGS sequence"/>
</dbReference>
<dbReference type="GO" id="GO:0030313">
    <property type="term" value="C:cell envelope"/>
    <property type="evidence" value="ECO:0007669"/>
    <property type="project" value="UniProtKB-SubCell"/>
</dbReference>
<dbReference type="InterPro" id="IPR050553">
    <property type="entry name" value="Thioredoxin_ResA/DsbE_sf"/>
</dbReference>
<organism evidence="8 9">
    <name type="scientific">Spirilliplanes yamanashiensis</name>
    <dbReference type="NCBI Taxonomy" id="42233"/>
    <lineage>
        <taxon>Bacteria</taxon>
        <taxon>Bacillati</taxon>
        <taxon>Actinomycetota</taxon>
        <taxon>Actinomycetes</taxon>
        <taxon>Micromonosporales</taxon>
        <taxon>Micromonosporaceae</taxon>
        <taxon>Spirilliplanes</taxon>
    </lineage>
</organism>
<evidence type="ECO:0000313" key="8">
    <source>
        <dbReference type="EMBL" id="GIJ06637.1"/>
    </source>
</evidence>
<gene>
    <name evidence="8" type="ORF">Sya03_59890</name>
</gene>
<evidence type="ECO:0000256" key="3">
    <source>
        <dbReference type="ARBA" id="ARBA00022968"/>
    </source>
</evidence>
<feature type="chain" id="PRO_5035231940" evidence="6">
    <location>
        <begin position="28"/>
        <end position="198"/>
    </location>
</feature>
<dbReference type="InterPro" id="IPR000866">
    <property type="entry name" value="AhpC/TSA"/>
</dbReference>
<evidence type="ECO:0000256" key="1">
    <source>
        <dbReference type="ARBA" id="ARBA00004196"/>
    </source>
</evidence>
<dbReference type="RefSeq" id="WP_203941796.1">
    <property type="nucleotide sequence ID" value="NZ_BAAAGJ010000001.1"/>
</dbReference>
<feature type="domain" description="Thioredoxin" evidence="7">
    <location>
        <begin position="44"/>
        <end position="191"/>
    </location>
</feature>
<dbReference type="GO" id="GO:0017004">
    <property type="term" value="P:cytochrome complex assembly"/>
    <property type="evidence" value="ECO:0007669"/>
    <property type="project" value="UniProtKB-KW"/>
</dbReference>
<dbReference type="SUPFAM" id="SSF52833">
    <property type="entry name" value="Thioredoxin-like"/>
    <property type="match status" value="1"/>
</dbReference>
<dbReference type="PANTHER" id="PTHR42852:SF6">
    <property type="entry name" value="THIOL:DISULFIDE INTERCHANGE PROTEIN DSBE"/>
    <property type="match status" value="1"/>
</dbReference>
<dbReference type="PROSITE" id="PS51352">
    <property type="entry name" value="THIOREDOXIN_2"/>
    <property type="match status" value="1"/>
</dbReference>
<keyword evidence="3" id="KW-0812">Transmembrane</keyword>
<keyword evidence="5" id="KW-0676">Redox-active center</keyword>
<dbReference type="InterPro" id="IPR013766">
    <property type="entry name" value="Thioredoxin_domain"/>
</dbReference>
<dbReference type="AlphaFoldDB" id="A0A8J3YF66"/>
<dbReference type="Gene3D" id="3.40.30.10">
    <property type="entry name" value="Glutaredoxin"/>
    <property type="match status" value="1"/>
</dbReference>
<dbReference type="PROSITE" id="PS51257">
    <property type="entry name" value="PROKAR_LIPOPROTEIN"/>
    <property type="match status" value="1"/>
</dbReference>
<accession>A0A8J3YF66</accession>
<evidence type="ECO:0000256" key="5">
    <source>
        <dbReference type="ARBA" id="ARBA00023284"/>
    </source>
</evidence>
<comment type="caution">
    <text evidence="8">The sequence shown here is derived from an EMBL/GenBank/DDBJ whole genome shotgun (WGS) entry which is preliminary data.</text>
</comment>
<comment type="subcellular location">
    <subcellularLocation>
        <location evidence="1">Cell envelope</location>
    </subcellularLocation>
</comment>
<name>A0A8J3YF66_9ACTN</name>
<sequence>MISSRSRGACTAAAIAAALALAGCGDAAPTPAAGTADLAAGAPVSQLYPPPERTTPQPVTGELLDGTPFDLLSLRGKVVVVNWWGSWCAPCRVETPDLVAAYEATEEEGVAFLGVNVRDTRDAATSFSTDFRVPYPSVFDPAGRVALAFRDVPPTVVPTTVILDRSGRVATAFRKVVTQDELESAIRGIATESGPTGG</sequence>
<dbReference type="EMBL" id="BOOY01000043">
    <property type="protein sequence ID" value="GIJ06637.1"/>
    <property type="molecule type" value="Genomic_DNA"/>
</dbReference>
<dbReference type="Pfam" id="PF00578">
    <property type="entry name" value="AhpC-TSA"/>
    <property type="match status" value="1"/>
</dbReference>
<evidence type="ECO:0000313" key="9">
    <source>
        <dbReference type="Proteomes" id="UP000652013"/>
    </source>
</evidence>